<sequence>MGAPSSLPARFAAARNLYPDRPAVVLGDHVLSYAQLDEAARALAAELVGRGVRRGELVGLQVTRSADLPVAILGIMMAGAAYLPLDPQVPIARLRLMAEEAEVRCLVGTMTDDLGPGIAHRVPVRGHPADPRFRPVDLGPGDRAYVIYTSGSTGRPKGCVITHGNVLELLDAALPLFDVGPEDRWSLFHSVNFDFSVWELWSPLITGGALVVVDATAALDLEEFVDLLAAQRVSVLCQVPSVFRALARAHEGAGRPALALRYLIFGGEAVDLDVVAAFLDGLPGDRPVAVNMYGITETTVHVTFKELDRETLAGTVRSPIGRPLPHLDVTLRDKAGVEVAAGEVGEMWVSGGGVGAGYLRRDDLTAERFVTVDGVRHYRSGDLARRLPGGELDYAGRADRQVKVRGFRIELGEIESALRQCTGVRDAVADVRTGHDGNFLIGYLVADNDVDVRRIKAECGRLLSAHMIPSRYQRIAEIPVTASGKLDRVALATAAHSPARGEEIR</sequence>
<dbReference type="InterPro" id="IPR045851">
    <property type="entry name" value="AMP-bd_C_sf"/>
</dbReference>
<keyword evidence="4" id="KW-1185">Reference proteome</keyword>
<dbReference type="PROSITE" id="PS00455">
    <property type="entry name" value="AMP_BINDING"/>
    <property type="match status" value="1"/>
</dbReference>
<dbReference type="RefSeq" id="WP_106130839.1">
    <property type="nucleotide sequence ID" value="NZ_PVZG01000027.1"/>
</dbReference>
<feature type="domain" description="AMP-dependent synthetase/ligase" evidence="1">
    <location>
        <begin position="15"/>
        <end position="359"/>
    </location>
</feature>
<accession>A0A2T0RFA0</accession>
<dbReference type="InterPro" id="IPR010071">
    <property type="entry name" value="AA_adenyl_dom"/>
</dbReference>
<evidence type="ECO:0000313" key="4">
    <source>
        <dbReference type="Proteomes" id="UP000239209"/>
    </source>
</evidence>
<name>A0A2T0RFA0_9ACTN</name>
<dbReference type="InterPro" id="IPR000873">
    <property type="entry name" value="AMP-dep_synth/lig_dom"/>
</dbReference>
<dbReference type="AlphaFoldDB" id="A0A2T0RFA0"/>
<dbReference type="Pfam" id="PF13193">
    <property type="entry name" value="AMP-binding_C"/>
    <property type="match status" value="1"/>
</dbReference>
<reference evidence="3 4" key="1">
    <citation type="submission" date="2018-03" db="EMBL/GenBank/DDBJ databases">
        <title>Genomic Encyclopedia of Archaeal and Bacterial Type Strains, Phase II (KMG-II): from individual species to whole genera.</title>
        <authorList>
            <person name="Goeker M."/>
        </authorList>
    </citation>
    <scope>NUCLEOTIDE SEQUENCE [LARGE SCALE GENOMIC DNA]</scope>
    <source>
        <strain evidence="3 4">DSM 45348</strain>
    </source>
</reference>
<dbReference type="Pfam" id="PF00501">
    <property type="entry name" value="AMP-binding"/>
    <property type="match status" value="1"/>
</dbReference>
<dbReference type="GO" id="GO:0043041">
    <property type="term" value="P:amino acid activation for nonribosomal peptide biosynthetic process"/>
    <property type="evidence" value="ECO:0007669"/>
    <property type="project" value="TreeGrafter"/>
</dbReference>
<dbReference type="GO" id="GO:0044550">
    <property type="term" value="P:secondary metabolite biosynthetic process"/>
    <property type="evidence" value="ECO:0007669"/>
    <property type="project" value="TreeGrafter"/>
</dbReference>
<dbReference type="InterPro" id="IPR025110">
    <property type="entry name" value="AMP-bd_C"/>
</dbReference>
<evidence type="ECO:0000313" key="3">
    <source>
        <dbReference type="EMBL" id="PRY19884.1"/>
    </source>
</evidence>
<dbReference type="InterPro" id="IPR042099">
    <property type="entry name" value="ANL_N_sf"/>
</dbReference>
<dbReference type="GO" id="GO:0031177">
    <property type="term" value="F:phosphopantetheine binding"/>
    <property type="evidence" value="ECO:0007669"/>
    <property type="project" value="TreeGrafter"/>
</dbReference>
<dbReference type="Gene3D" id="3.40.50.12780">
    <property type="entry name" value="N-terminal domain of ligase-like"/>
    <property type="match status" value="1"/>
</dbReference>
<organism evidence="3 4">
    <name type="scientific">Pseudosporangium ferrugineum</name>
    <dbReference type="NCBI Taxonomy" id="439699"/>
    <lineage>
        <taxon>Bacteria</taxon>
        <taxon>Bacillati</taxon>
        <taxon>Actinomycetota</taxon>
        <taxon>Actinomycetes</taxon>
        <taxon>Micromonosporales</taxon>
        <taxon>Micromonosporaceae</taxon>
        <taxon>Pseudosporangium</taxon>
    </lineage>
</organism>
<dbReference type="SUPFAM" id="SSF56801">
    <property type="entry name" value="Acetyl-CoA synthetase-like"/>
    <property type="match status" value="1"/>
</dbReference>
<dbReference type="EMBL" id="PVZG01000027">
    <property type="protein sequence ID" value="PRY19884.1"/>
    <property type="molecule type" value="Genomic_DNA"/>
</dbReference>
<comment type="caution">
    <text evidence="3">The sequence shown here is derived from an EMBL/GenBank/DDBJ whole genome shotgun (WGS) entry which is preliminary data.</text>
</comment>
<dbReference type="PANTHER" id="PTHR45527:SF14">
    <property type="entry name" value="PLIPASTATIN SYNTHASE SUBUNIT B"/>
    <property type="match status" value="1"/>
</dbReference>
<gene>
    <name evidence="3" type="ORF">CLV70_1279</name>
</gene>
<feature type="domain" description="AMP-binding enzyme C-terminal" evidence="2">
    <location>
        <begin position="413"/>
        <end position="485"/>
    </location>
</feature>
<evidence type="ECO:0000259" key="1">
    <source>
        <dbReference type="Pfam" id="PF00501"/>
    </source>
</evidence>
<dbReference type="OrthoDB" id="4477213at2"/>
<protein>
    <submittedName>
        <fullName evidence="3">Amino acid adenylation domain-containing protein</fullName>
    </submittedName>
</protein>
<dbReference type="InterPro" id="IPR020845">
    <property type="entry name" value="AMP-binding_CS"/>
</dbReference>
<proteinExistence type="predicted"/>
<dbReference type="Gene3D" id="3.30.300.30">
    <property type="match status" value="1"/>
</dbReference>
<dbReference type="Proteomes" id="UP000239209">
    <property type="component" value="Unassembled WGS sequence"/>
</dbReference>
<dbReference type="GO" id="GO:0005829">
    <property type="term" value="C:cytosol"/>
    <property type="evidence" value="ECO:0007669"/>
    <property type="project" value="TreeGrafter"/>
</dbReference>
<dbReference type="PANTHER" id="PTHR45527">
    <property type="entry name" value="NONRIBOSOMAL PEPTIDE SYNTHETASE"/>
    <property type="match status" value="1"/>
</dbReference>
<evidence type="ECO:0000259" key="2">
    <source>
        <dbReference type="Pfam" id="PF13193"/>
    </source>
</evidence>
<dbReference type="NCBIfam" id="TIGR01733">
    <property type="entry name" value="AA-adenyl-dom"/>
    <property type="match status" value="1"/>
</dbReference>